<evidence type="ECO:0000313" key="2">
    <source>
        <dbReference type="EMBL" id="QNP72178.1"/>
    </source>
</evidence>
<evidence type="ECO:0000313" key="3">
    <source>
        <dbReference type="Proteomes" id="UP000516052"/>
    </source>
</evidence>
<feature type="region of interest" description="Disordered" evidence="1">
    <location>
        <begin position="1"/>
        <end position="34"/>
    </location>
</feature>
<organism evidence="2 3">
    <name type="scientific">Streptomyces roseirectus</name>
    <dbReference type="NCBI Taxonomy" id="2768066"/>
    <lineage>
        <taxon>Bacteria</taxon>
        <taxon>Bacillati</taxon>
        <taxon>Actinomycetota</taxon>
        <taxon>Actinomycetes</taxon>
        <taxon>Kitasatosporales</taxon>
        <taxon>Streptomycetaceae</taxon>
        <taxon>Streptomyces</taxon>
    </lineage>
</organism>
<accession>A0A7H0IHB2</accession>
<reference evidence="2 3" key="1">
    <citation type="submission" date="2020-08" db="EMBL/GenBank/DDBJ databases">
        <title>A novel species.</title>
        <authorList>
            <person name="Gao J."/>
        </authorList>
    </citation>
    <scope>NUCLEOTIDE SEQUENCE [LARGE SCALE GENOMIC DNA]</scope>
    <source>
        <strain evidence="2 3">CRXT-G-22</strain>
    </source>
</reference>
<sequence>MGDRDRGPGGGDGGHGARHLGEGRGQRVASTYGHRVTSADEPFVVRRTVVYAPSPARHIALPRRNHVRAYP</sequence>
<dbReference type="EMBL" id="CP060828">
    <property type="protein sequence ID" value="QNP72178.1"/>
    <property type="molecule type" value="Genomic_DNA"/>
</dbReference>
<gene>
    <name evidence="2" type="ORF">IAG44_24030</name>
</gene>
<evidence type="ECO:0000256" key="1">
    <source>
        <dbReference type="SAM" id="MobiDB-lite"/>
    </source>
</evidence>
<dbReference type="AlphaFoldDB" id="A0A7H0IHB2"/>
<dbReference type="KEGG" id="sroi:IAG44_24030"/>
<dbReference type="Proteomes" id="UP000516052">
    <property type="component" value="Chromosome"/>
</dbReference>
<proteinExistence type="predicted"/>
<dbReference type="RefSeq" id="WP_187749135.1">
    <property type="nucleotide sequence ID" value="NZ_CP060828.1"/>
</dbReference>
<keyword evidence="3" id="KW-1185">Reference proteome</keyword>
<name>A0A7H0IHB2_9ACTN</name>
<protein>
    <submittedName>
        <fullName evidence="2">Uncharacterized protein</fullName>
    </submittedName>
</protein>